<dbReference type="Proteomes" id="UP001165960">
    <property type="component" value="Unassembled WGS sequence"/>
</dbReference>
<sequence length="65" mass="7103">MPHNIRRFVLLMSSNEGPPISVVNDIDGPPQTLNTSPKTFMDLESLSHPKQPLIAHVTAKITAQA</sequence>
<accession>A0ACC2T215</accession>
<comment type="caution">
    <text evidence="1">The sequence shown here is derived from an EMBL/GenBank/DDBJ whole genome shotgun (WGS) entry which is preliminary data.</text>
</comment>
<reference evidence="1" key="1">
    <citation type="submission" date="2022-04" db="EMBL/GenBank/DDBJ databases">
        <title>Genome of the entomopathogenic fungus Entomophthora muscae.</title>
        <authorList>
            <person name="Elya C."/>
            <person name="Lovett B.R."/>
            <person name="Lee E."/>
            <person name="Macias A.M."/>
            <person name="Hajek A.E."/>
            <person name="De Bivort B.L."/>
            <person name="Kasson M.T."/>
            <person name="De Fine Licht H.H."/>
            <person name="Stajich J.E."/>
        </authorList>
    </citation>
    <scope>NUCLEOTIDE SEQUENCE</scope>
    <source>
        <strain evidence="1">Berkeley</strain>
    </source>
</reference>
<keyword evidence="2" id="KW-1185">Reference proteome</keyword>
<evidence type="ECO:0000313" key="1">
    <source>
        <dbReference type="EMBL" id="KAJ9068689.1"/>
    </source>
</evidence>
<protein>
    <submittedName>
        <fullName evidence="1">Uncharacterized protein</fullName>
    </submittedName>
</protein>
<proteinExistence type="predicted"/>
<gene>
    <name evidence="1" type="ORF">DSO57_1026212</name>
</gene>
<evidence type="ECO:0000313" key="2">
    <source>
        <dbReference type="Proteomes" id="UP001165960"/>
    </source>
</evidence>
<organism evidence="1 2">
    <name type="scientific">Entomophthora muscae</name>
    <dbReference type="NCBI Taxonomy" id="34485"/>
    <lineage>
        <taxon>Eukaryota</taxon>
        <taxon>Fungi</taxon>
        <taxon>Fungi incertae sedis</taxon>
        <taxon>Zoopagomycota</taxon>
        <taxon>Entomophthoromycotina</taxon>
        <taxon>Entomophthoromycetes</taxon>
        <taxon>Entomophthorales</taxon>
        <taxon>Entomophthoraceae</taxon>
        <taxon>Entomophthora</taxon>
    </lineage>
</organism>
<dbReference type="EMBL" id="QTSX02003702">
    <property type="protein sequence ID" value="KAJ9068689.1"/>
    <property type="molecule type" value="Genomic_DNA"/>
</dbReference>
<name>A0ACC2T215_9FUNG</name>